<keyword evidence="2" id="KW-0812">Transmembrane</keyword>
<dbReference type="Pfam" id="PF07969">
    <property type="entry name" value="Amidohydro_3"/>
    <property type="match status" value="2"/>
</dbReference>
<evidence type="ECO:0000256" key="1">
    <source>
        <dbReference type="SAM" id="MobiDB-lite"/>
    </source>
</evidence>
<dbReference type="AlphaFoldDB" id="A0A8J4FZ85"/>
<dbReference type="Gene3D" id="2.30.40.10">
    <property type="entry name" value="Urease, subunit C, domain 1"/>
    <property type="match status" value="2"/>
</dbReference>
<sequence>TRSDECRFLSSLSKFCCGLLRWQPVMQLTVSGCLLLIASCVFAIAAVFWPSGPTTQIGDGAKNESTSCPLGFTSADGEKPRWITSNYPLHGAVNGHAFAAKSRKGAVGTNLAPSLDSRYHLFYNATIWTGDETQMHPGMSGGFADAMLVREGGIVAVGSLADVHQALSEGLTRASLPLKPLSPEAVMPAEGAAAISGTQKLADVGPGQEKVVEYDMGGSFIMPGFVDAHVHVIPAGLSLARVDLHGAPSRAALQERVAQAAARLGPSDWLLGGQWDEGDWGGEMPTAQWLDEVCGGRPAYLTRHDLHMALANTAALELAGIGPNTVDPEGGIIDREADTGGPTGLLRERAMALVEAAIPPPSVAERQAALAAASRHALSRGVTTLVDMGRYLAGDDRGPWLDLEEVYTPAADSGNLSVRIFAMVPLRTWRRLSSWVAIHGRAHPGGRLFWGGLKEFADGSLGSRTALMWEPYSDSGGGGGDGCGGGGGGGGGGQEAVAAGAAREAPTSEPSPCGQRGLALSELRELTAAAVRAGLQVAVHAIGDRAVDEVAEMYEQALTAALDTTRVEGALRSNSSNASGMSPPDFPGHHALGGNSTGAWERAKRLGRALRLRIEHVQHLSDTATSTARLAGSGLTPVPNPLHLLTDAAMLGPRLGAQRAARAFALASLCRAGLRPALASDWPVVDLQPLTGAYAAVHRHLPPPDVANTMRGKLPVNSRFQLVGEGHRADYNDDGGQNGDNASNVGGCGSRGVWGDGAPGYEAGEGECGRGVCGDVRFGVRGGSLSQSAVTPEERLSLEQALLGHTAWGAVAAGLEDYVGRLTPALRADFVELSDSLAQQQQVEGEGLRAVGEDKMGGTMPRLRLSEDRLHRCLPVVTRTWLDGQLVYDRNAVDAGSP</sequence>
<feature type="compositionally biased region" description="Low complexity" evidence="1">
    <location>
        <begin position="496"/>
        <end position="505"/>
    </location>
</feature>
<feature type="compositionally biased region" description="Gly residues" evidence="1">
    <location>
        <begin position="478"/>
        <end position="494"/>
    </location>
</feature>
<dbReference type="PANTHER" id="PTHR22642">
    <property type="entry name" value="IMIDAZOLONEPROPIONASE"/>
    <property type="match status" value="1"/>
</dbReference>
<evidence type="ECO:0000256" key="2">
    <source>
        <dbReference type="SAM" id="Phobius"/>
    </source>
</evidence>
<dbReference type="InterPro" id="IPR033932">
    <property type="entry name" value="YtcJ-like"/>
</dbReference>
<gene>
    <name evidence="3" type="ORF">Vretifemale_19547</name>
</gene>
<evidence type="ECO:0000313" key="4">
    <source>
        <dbReference type="Proteomes" id="UP000747110"/>
    </source>
</evidence>
<feature type="region of interest" description="Disordered" evidence="1">
    <location>
        <begin position="726"/>
        <end position="748"/>
    </location>
</feature>
<proteinExistence type="predicted"/>
<feature type="region of interest" description="Disordered" evidence="1">
    <location>
        <begin position="478"/>
        <end position="515"/>
    </location>
</feature>
<keyword evidence="2" id="KW-0472">Membrane</keyword>
<comment type="caution">
    <text evidence="3">The sequence shown here is derived from an EMBL/GenBank/DDBJ whole genome shotgun (WGS) entry which is preliminary data.</text>
</comment>
<dbReference type="InterPro" id="IPR032466">
    <property type="entry name" value="Metal_Hydrolase"/>
</dbReference>
<keyword evidence="4" id="KW-1185">Reference proteome</keyword>
<dbReference type="Gene3D" id="3.20.20.140">
    <property type="entry name" value="Metal-dependent hydrolases"/>
    <property type="match status" value="1"/>
</dbReference>
<protein>
    <submittedName>
        <fullName evidence="3">Uncharacterized protein</fullName>
    </submittedName>
</protein>
<dbReference type="SUPFAM" id="SSF51556">
    <property type="entry name" value="Metallo-dependent hydrolases"/>
    <property type="match status" value="1"/>
</dbReference>
<keyword evidence="2" id="KW-1133">Transmembrane helix</keyword>
<dbReference type="OrthoDB" id="3501663at2759"/>
<dbReference type="Proteomes" id="UP000747110">
    <property type="component" value="Unassembled WGS sequence"/>
</dbReference>
<dbReference type="Gene3D" id="3.10.310.70">
    <property type="match status" value="1"/>
</dbReference>
<name>A0A8J4FZ85_9CHLO</name>
<evidence type="ECO:0000313" key="3">
    <source>
        <dbReference type="EMBL" id="GIL92056.1"/>
    </source>
</evidence>
<accession>A0A8J4FZ85</accession>
<dbReference type="InterPro" id="IPR011059">
    <property type="entry name" value="Metal-dep_hydrolase_composite"/>
</dbReference>
<dbReference type="PANTHER" id="PTHR22642:SF2">
    <property type="entry name" value="PROTEIN LONG AFTER FAR-RED 3"/>
    <property type="match status" value="1"/>
</dbReference>
<organism evidence="3 4">
    <name type="scientific">Volvox reticuliferus</name>
    <dbReference type="NCBI Taxonomy" id="1737510"/>
    <lineage>
        <taxon>Eukaryota</taxon>
        <taxon>Viridiplantae</taxon>
        <taxon>Chlorophyta</taxon>
        <taxon>core chlorophytes</taxon>
        <taxon>Chlorophyceae</taxon>
        <taxon>CS clade</taxon>
        <taxon>Chlamydomonadales</taxon>
        <taxon>Volvocaceae</taxon>
        <taxon>Volvox</taxon>
    </lineage>
</organism>
<reference evidence="3" key="1">
    <citation type="journal article" date="2021" name="Proc. Natl. Acad. Sci. U.S.A.">
        <title>Three genomes in the algal genus Volvox reveal the fate of a haploid sex-determining region after a transition to homothallism.</title>
        <authorList>
            <person name="Yamamoto K."/>
            <person name="Hamaji T."/>
            <person name="Kawai-Toyooka H."/>
            <person name="Matsuzaki R."/>
            <person name="Takahashi F."/>
            <person name="Nishimura Y."/>
            <person name="Kawachi M."/>
            <person name="Noguchi H."/>
            <person name="Minakuchi Y."/>
            <person name="Umen J.G."/>
            <person name="Toyoda A."/>
            <person name="Nozaki H."/>
        </authorList>
    </citation>
    <scope>NUCLEOTIDE SEQUENCE</scope>
    <source>
        <strain evidence="3">NIES-3786</strain>
    </source>
</reference>
<dbReference type="CDD" id="cd01300">
    <property type="entry name" value="YtcJ_like"/>
    <property type="match status" value="1"/>
</dbReference>
<dbReference type="GO" id="GO:0016810">
    <property type="term" value="F:hydrolase activity, acting on carbon-nitrogen (but not peptide) bonds"/>
    <property type="evidence" value="ECO:0007669"/>
    <property type="project" value="InterPro"/>
</dbReference>
<feature type="region of interest" description="Disordered" evidence="1">
    <location>
        <begin position="573"/>
        <end position="597"/>
    </location>
</feature>
<feature type="non-terminal residue" evidence="3">
    <location>
        <position position="1"/>
    </location>
</feature>
<feature type="transmembrane region" description="Helical" evidence="2">
    <location>
        <begin position="28"/>
        <end position="49"/>
    </location>
</feature>
<dbReference type="EMBL" id="BNCP01000072">
    <property type="protein sequence ID" value="GIL92056.1"/>
    <property type="molecule type" value="Genomic_DNA"/>
</dbReference>
<dbReference type="InterPro" id="IPR013108">
    <property type="entry name" value="Amidohydro_3"/>
</dbReference>